<protein>
    <submittedName>
        <fullName evidence="9">TolC family protein</fullName>
    </submittedName>
</protein>
<feature type="coiled-coil region" evidence="8">
    <location>
        <begin position="312"/>
        <end position="353"/>
    </location>
</feature>
<dbReference type="EMBL" id="CP063164">
    <property type="protein sequence ID" value="QOR61526.1"/>
    <property type="molecule type" value="Genomic_DNA"/>
</dbReference>
<keyword evidence="4" id="KW-1134">Transmembrane beta strand</keyword>
<dbReference type="GO" id="GO:0015562">
    <property type="term" value="F:efflux transmembrane transporter activity"/>
    <property type="evidence" value="ECO:0007669"/>
    <property type="project" value="InterPro"/>
</dbReference>
<evidence type="ECO:0000256" key="2">
    <source>
        <dbReference type="ARBA" id="ARBA00007613"/>
    </source>
</evidence>
<dbReference type="PANTHER" id="PTHR30026">
    <property type="entry name" value="OUTER MEMBRANE PROTEIN TOLC"/>
    <property type="match status" value="1"/>
</dbReference>
<evidence type="ECO:0000256" key="7">
    <source>
        <dbReference type="ARBA" id="ARBA00023237"/>
    </source>
</evidence>
<accession>A0A7M1S2H3</accession>
<feature type="coiled-coil region" evidence="8">
    <location>
        <begin position="133"/>
        <end position="160"/>
    </location>
</feature>
<gene>
    <name evidence="9" type="ORF">IMZ28_08790</name>
</gene>
<dbReference type="PANTHER" id="PTHR30026:SF20">
    <property type="entry name" value="OUTER MEMBRANE PROTEIN TOLC"/>
    <property type="match status" value="1"/>
</dbReference>
<keyword evidence="5" id="KW-0812">Transmembrane</keyword>
<dbReference type="Gene3D" id="1.20.1600.10">
    <property type="entry name" value="Outer membrane efflux proteins (OEP)"/>
    <property type="match status" value="1"/>
</dbReference>
<evidence type="ECO:0000256" key="6">
    <source>
        <dbReference type="ARBA" id="ARBA00023136"/>
    </source>
</evidence>
<dbReference type="RefSeq" id="WP_197548206.1">
    <property type="nucleotide sequence ID" value="NZ_CP063164.1"/>
</dbReference>
<keyword evidence="8" id="KW-0175">Coiled coil</keyword>
<keyword evidence="10" id="KW-1185">Reference proteome</keyword>
<sequence length="412" mass="46900">MKRVLIWLLLPALGMGQSIGLKQFIEEAQKHNGQIRAKEIRITAKQKGVEAAESAFWPTVDIGGSFSKYSPHYIVSPGEETTGFAMLNLELYDGGRKSATLRAKGYEKEASLFEKQAFEKSVILQIVQHYYAIKGLEASLSALQERARELKTQIVRMKKFMITGLATQEELDKLLAVYENNRYTMENTRFAIETNRENLRLITGLPATQLGRDYFLEPEHVKFEWFDAIKILEANAKAVGENAKAIDAANMPQVVLSDTYFRSHFGDTMISGDGFLVGHQNELKLSVNMRIFDSGRTSKESEAVKYQKLALLSELEHARKQQRMNFKLARRNLQTTRTKMQSAKSALKAAESSYVTIKKKFEAGLVDDIAFLDALAQKTLAQARYKETVYDYEVKKSVYYYYAGKDPREFIR</sequence>
<dbReference type="AlphaFoldDB" id="A0A7M1S2H3"/>
<keyword evidence="6" id="KW-0472">Membrane</keyword>
<evidence type="ECO:0000313" key="9">
    <source>
        <dbReference type="EMBL" id="QOR61526.1"/>
    </source>
</evidence>
<dbReference type="KEGG" id="sinu:IMZ28_08790"/>
<evidence type="ECO:0000256" key="1">
    <source>
        <dbReference type="ARBA" id="ARBA00004442"/>
    </source>
</evidence>
<comment type="similarity">
    <text evidence="2">Belongs to the outer membrane factor (OMF) (TC 1.B.17) family.</text>
</comment>
<keyword evidence="7" id="KW-0998">Cell outer membrane</keyword>
<dbReference type="GO" id="GO:1990281">
    <property type="term" value="C:efflux pump complex"/>
    <property type="evidence" value="ECO:0007669"/>
    <property type="project" value="TreeGrafter"/>
</dbReference>
<dbReference type="InterPro" id="IPR051906">
    <property type="entry name" value="TolC-like"/>
</dbReference>
<evidence type="ECO:0000256" key="4">
    <source>
        <dbReference type="ARBA" id="ARBA00022452"/>
    </source>
</evidence>
<evidence type="ECO:0000256" key="3">
    <source>
        <dbReference type="ARBA" id="ARBA00022448"/>
    </source>
</evidence>
<comment type="subcellular location">
    <subcellularLocation>
        <location evidence="1">Cell outer membrane</location>
    </subcellularLocation>
</comment>
<proteinExistence type="inferred from homology"/>
<evidence type="ECO:0000256" key="8">
    <source>
        <dbReference type="SAM" id="Coils"/>
    </source>
</evidence>
<dbReference type="Proteomes" id="UP000595074">
    <property type="component" value="Chromosome"/>
</dbReference>
<dbReference type="SUPFAM" id="SSF56954">
    <property type="entry name" value="Outer membrane efflux proteins (OEP)"/>
    <property type="match status" value="1"/>
</dbReference>
<reference evidence="9 10" key="1">
    <citation type="submission" date="2020-10" db="EMBL/GenBank/DDBJ databases">
        <title>The genome of sulfurovum sp.</title>
        <authorList>
            <person name="Xie S."/>
            <person name="Shao Z."/>
            <person name="Jiang L."/>
        </authorList>
    </citation>
    <scope>NUCLEOTIDE SEQUENCE [LARGE SCALE GENOMIC DNA]</scope>
    <source>
        <strain evidence="9 10">ST-419</strain>
    </source>
</reference>
<keyword evidence="3" id="KW-0813">Transport</keyword>
<dbReference type="Pfam" id="PF02321">
    <property type="entry name" value="OEP"/>
    <property type="match status" value="2"/>
</dbReference>
<organism evidence="9 10">
    <name type="scientific">Sulfurovum indicum</name>
    <dbReference type="NCBI Taxonomy" id="2779528"/>
    <lineage>
        <taxon>Bacteria</taxon>
        <taxon>Pseudomonadati</taxon>
        <taxon>Campylobacterota</taxon>
        <taxon>Epsilonproteobacteria</taxon>
        <taxon>Campylobacterales</taxon>
        <taxon>Sulfurovaceae</taxon>
        <taxon>Sulfurovum</taxon>
    </lineage>
</organism>
<dbReference type="GO" id="GO:0009279">
    <property type="term" value="C:cell outer membrane"/>
    <property type="evidence" value="ECO:0007669"/>
    <property type="project" value="UniProtKB-SubCell"/>
</dbReference>
<evidence type="ECO:0000313" key="10">
    <source>
        <dbReference type="Proteomes" id="UP000595074"/>
    </source>
</evidence>
<dbReference type="InterPro" id="IPR003423">
    <property type="entry name" value="OMP_efflux"/>
</dbReference>
<name>A0A7M1S2H3_9BACT</name>
<evidence type="ECO:0000256" key="5">
    <source>
        <dbReference type="ARBA" id="ARBA00022692"/>
    </source>
</evidence>
<dbReference type="GO" id="GO:0015288">
    <property type="term" value="F:porin activity"/>
    <property type="evidence" value="ECO:0007669"/>
    <property type="project" value="TreeGrafter"/>
</dbReference>